<organism evidence="1 2">
    <name type="scientific">Candidatus Syntropharchaeum caldarium</name>
    <dbReference type="NCBI Taxonomy" id="1838285"/>
    <lineage>
        <taxon>Archaea</taxon>
        <taxon>Methanobacteriati</taxon>
        <taxon>Methanobacteriota</taxon>
        <taxon>Stenosarchaea group</taxon>
        <taxon>Methanomicrobia</taxon>
        <taxon>Methanosarcinales</taxon>
        <taxon>ANME-2 cluster</taxon>
        <taxon>Candidatus Syntropharchaeum</taxon>
    </lineage>
</organism>
<gene>
    <name evidence="1" type="ORF">SCAL_001265</name>
</gene>
<dbReference type="AlphaFoldDB" id="A0A1F2P952"/>
<accession>A0A1F2P952</accession>
<evidence type="ECO:0000313" key="2">
    <source>
        <dbReference type="Proteomes" id="UP000186940"/>
    </source>
</evidence>
<protein>
    <recommendedName>
        <fullName evidence="3">Type II toxin-antitoxin system HicB family antitoxin</fullName>
    </recommendedName>
</protein>
<comment type="caution">
    <text evidence="1">The sequence shown here is derived from an EMBL/GenBank/DDBJ whole genome shotgun (WGS) entry which is preliminary data.</text>
</comment>
<dbReference type="Proteomes" id="UP000186940">
    <property type="component" value="Unassembled WGS sequence"/>
</dbReference>
<sequence>MKTIIQIYREDKYFVAVDLITNVADQGLTEEEAVANLKKGLEEHYQILMELAPKDWKVSFLDIEVEKYVQTSRPVS</sequence>
<reference evidence="1" key="1">
    <citation type="submission" date="2016-05" db="EMBL/GenBank/DDBJ databases">
        <title>Microbial consortia oxidize butane by reversing methanogenesis.</title>
        <authorList>
            <person name="Laso-Perez R."/>
            <person name="Richter M."/>
            <person name="Wegener G."/>
            <person name="Musat F."/>
        </authorList>
    </citation>
    <scope>NUCLEOTIDE SEQUENCE [LARGE SCALE GENOMIC DNA]</scope>
    <source>
        <strain evidence="1">BOX2</strain>
    </source>
</reference>
<name>A0A1F2P952_9EURY</name>
<dbReference type="STRING" id="1838285.SCAL_001265"/>
<dbReference type="InterPro" id="IPR035069">
    <property type="entry name" value="TTHA1013/TTHA0281-like"/>
</dbReference>
<dbReference type="EMBL" id="LYOS01000003">
    <property type="protein sequence ID" value="OFV67890.1"/>
    <property type="molecule type" value="Genomic_DNA"/>
</dbReference>
<evidence type="ECO:0008006" key="3">
    <source>
        <dbReference type="Google" id="ProtNLM"/>
    </source>
</evidence>
<dbReference type="SUPFAM" id="SSF143100">
    <property type="entry name" value="TTHA1013/TTHA0281-like"/>
    <property type="match status" value="1"/>
</dbReference>
<evidence type="ECO:0000313" key="1">
    <source>
        <dbReference type="EMBL" id="OFV67890.1"/>
    </source>
</evidence>
<keyword evidence="2" id="KW-1185">Reference proteome</keyword>
<proteinExistence type="predicted"/>